<dbReference type="InterPro" id="IPR013378">
    <property type="entry name" value="InlB-like_B-rpt"/>
</dbReference>
<evidence type="ECO:0000256" key="2">
    <source>
        <dbReference type="SAM" id="MobiDB-lite"/>
    </source>
</evidence>
<dbReference type="Pfam" id="PF13306">
    <property type="entry name" value="LRR_5"/>
    <property type="match status" value="1"/>
</dbReference>
<protein>
    <submittedName>
        <fullName evidence="3">Conserved domain protein</fullName>
    </submittedName>
</protein>
<dbReference type="GO" id="GO:0030313">
    <property type="term" value="C:cell envelope"/>
    <property type="evidence" value="ECO:0007669"/>
    <property type="project" value="UniProtKB-SubCell"/>
</dbReference>
<proteinExistence type="predicted"/>
<reference evidence="3 4" key="1">
    <citation type="submission" date="2007-03" db="EMBL/GenBank/DDBJ databases">
        <authorList>
            <person name="Fulton L."/>
            <person name="Clifton S."/>
            <person name="Fulton B."/>
            <person name="Xu J."/>
            <person name="Minx P."/>
            <person name="Pepin K.H."/>
            <person name="Johnson M."/>
            <person name="Thiruvilangam P."/>
            <person name="Bhonagiri V."/>
            <person name="Nash W.E."/>
            <person name="Mardis E.R."/>
            <person name="Wilson R.K."/>
        </authorList>
    </citation>
    <scope>NUCLEOTIDE SEQUENCE [LARGE SCALE GENOMIC DNA]</scope>
    <source>
        <strain evidence="3 4">ATCC 29174</strain>
    </source>
</reference>
<dbReference type="Pfam" id="PF09479">
    <property type="entry name" value="Flg_new"/>
    <property type="match status" value="1"/>
</dbReference>
<feature type="compositionally biased region" description="Polar residues" evidence="2">
    <location>
        <begin position="12"/>
        <end position="34"/>
    </location>
</feature>
<comment type="subcellular location">
    <subcellularLocation>
        <location evidence="1">Cell envelope</location>
    </subcellularLocation>
</comment>
<comment type="caution">
    <text evidence="3">The sequence shown here is derived from an EMBL/GenBank/DDBJ whole genome shotgun (WGS) entry which is preliminary data.</text>
</comment>
<dbReference type="InterPro" id="IPR042229">
    <property type="entry name" value="Listeria/Bacterioides_rpt_sf"/>
</dbReference>
<sequence>MTPTPTPVSHRINYNKNSSLGVGNMPSASSAQEKQTITVGNAPYCKTRFFAGWNTRSDGRGKSYSPGQKIQLNQNLTLYAQWNFTYVSSARLIYRVVGKQAVTCYGTTNKRITRASIPSIIRYKGITYRVTSVWANAFKNKSRLTTVSIGNNVSVIGKNAFYKCKKLKKVTIGTGLTQINSGAFRGVKKGCTITIKSLKLKKVSSKIDQSTSKMTVCVPRKKYKAYKKILWKKSRTVKIKKF</sequence>
<dbReference type="InterPro" id="IPR026906">
    <property type="entry name" value="LRR_5"/>
</dbReference>
<dbReference type="InterPro" id="IPR032675">
    <property type="entry name" value="LRR_dom_sf"/>
</dbReference>
<gene>
    <name evidence="3" type="ORF">RUMOBE_00069</name>
</gene>
<dbReference type="Gene3D" id="2.60.40.4270">
    <property type="entry name" value="Listeria-Bacteroides repeat domain"/>
    <property type="match status" value="1"/>
</dbReference>
<evidence type="ECO:0000313" key="3">
    <source>
        <dbReference type="EMBL" id="EDM88946.1"/>
    </source>
</evidence>
<feature type="region of interest" description="Disordered" evidence="2">
    <location>
        <begin position="1"/>
        <end position="34"/>
    </location>
</feature>
<dbReference type="HOGENOM" id="CLU_1145472_0_0_9"/>
<dbReference type="AlphaFoldDB" id="A5ZM53"/>
<dbReference type="Gene3D" id="3.80.10.10">
    <property type="entry name" value="Ribonuclease Inhibitor"/>
    <property type="match status" value="1"/>
</dbReference>
<name>A5ZM53_9FIRM</name>
<accession>A5ZM53</accession>
<dbReference type="Proteomes" id="UP000006002">
    <property type="component" value="Unassembled WGS sequence"/>
</dbReference>
<dbReference type="EMBL" id="AAVO02000001">
    <property type="protein sequence ID" value="EDM88946.1"/>
    <property type="molecule type" value="Genomic_DNA"/>
</dbReference>
<evidence type="ECO:0000313" key="4">
    <source>
        <dbReference type="Proteomes" id="UP000006002"/>
    </source>
</evidence>
<organism evidence="3 4">
    <name type="scientific">Blautia obeum ATCC 29174</name>
    <dbReference type="NCBI Taxonomy" id="411459"/>
    <lineage>
        <taxon>Bacteria</taxon>
        <taxon>Bacillati</taxon>
        <taxon>Bacillota</taxon>
        <taxon>Clostridia</taxon>
        <taxon>Lachnospirales</taxon>
        <taxon>Lachnospiraceae</taxon>
        <taxon>Blautia</taxon>
    </lineage>
</organism>
<reference evidence="3 4" key="2">
    <citation type="submission" date="2007-04" db="EMBL/GenBank/DDBJ databases">
        <title>Draft genome sequence of Ruminococcus obeum (ATCC 29174).</title>
        <authorList>
            <person name="Sudarsanam P."/>
            <person name="Ley R."/>
            <person name="Guruge J."/>
            <person name="Turnbaugh P.J."/>
            <person name="Mahowald M."/>
            <person name="Liep D."/>
            <person name="Gordon J."/>
        </authorList>
    </citation>
    <scope>NUCLEOTIDE SEQUENCE [LARGE SCALE GENOMIC DNA]</scope>
    <source>
        <strain evidence="3 4">ATCC 29174</strain>
    </source>
</reference>
<dbReference type="SUPFAM" id="SSF52058">
    <property type="entry name" value="L domain-like"/>
    <property type="match status" value="1"/>
</dbReference>
<evidence type="ECO:0000256" key="1">
    <source>
        <dbReference type="ARBA" id="ARBA00004196"/>
    </source>
</evidence>
<dbReference type="eggNOG" id="COG3210">
    <property type="taxonomic scope" value="Bacteria"/>
</dbReference>